<reference evidence="1 2" key="1">
    <citation type="submission" date="2019-07" db="EMBL/GenBank/DDBJ databases">
        <title>Draft genome of C. aurimucosum strain 15-4290.</title>
        <authorList>
            <person name="Pacheco L.G.C."/>
            <person name="Aguiar E.R.G.R."/>
            <person name="Navas J."/>
            <person name="Santos C.S."/>
            <person name="Rocha D.J.P.G."/>
        </authorList>
    </citation>
    <scope>NUCLEOTIDE SEQUENCE [LARGE SCALE GENOMIC DNA]</scope>
    <source>
        <strain evidence="1 2">15-4290</strain>
    </source>
</reference>
<dbReference type="InterPro" id="IPR014729">
    <property type="entry name" value="Rossmann-like_a/b/a_fold"/>
</dbReference>
<organism evidence="1 2">
    <name type="scientific">Corynebacterium aurimucosum</name>
    <dbReference type="NCBI Taxonomy" id="169292"/>
    <lineage>
        <taxon>Bacteria</taxon>
        <taxon>Bacillati</taxon>
        <taxon>Actinomycetota</taxon>
        <taxon>Actinomycetes</taxon>
        <taxon>Mycobacteriales</taxon>
        <taxon>Corynebacteriaceae</taxon>
        <taxon>Corynebacterium</taxon>
    </lineage>
</organism>
<dbReference type="SUPFAM" id="SSF52402">
    <property type="entry name" value="Adenine nucleotide alpha hydrolases-like"/>
    <property type="match status" value="1"/>
</dbReference>
<dbReference type="EMBL" id="VMTX01000008">
    <property type="protein sequence ID" value="TVU83630.1"/>
    <property type="molecule type" value="Genomic_DNA"/>
</dbReference>
<proteinExistence type="predicted"/>
<dbReference type="Proteomes" id="UP000320648">
    <property type="component" value="Unassembled WGS sequence"/>
</dbReference>
<gene>
    <name evidence="1" type="ORF">FQN05_06645</name>
</gene>
<dbReference type="AlphaFoldDB" id="A0A558IQM9"/>
<protein>
    <submittedName>
        <fullName evidence="1">Uncharacterized protein</fullName>
    </submittedName>
</protein>
<comment type="caution">
    <text evidence="1">The sequence shown here is derived from an EMBL/GenBank/DDBJ whole genome shotgun (WGS) entry which is preliminary data.</text>
</comment>
<evidence type="ECO:0000313" key="2">
    <source>
        <dbReference type="Proteomes" id="UP000320648"/>
    </source>
</evidence>
<accession>A0A558IQM9</accession>
<evidence type="ECO:0000313" key="1">
    <source>
        <dbReference type="EMBL" id="TVU83630.1"/>
    </source>
</evidence>
<dbReference type="RefSeq" id="WP_158381572.1">
    <property type="nucleotide sequence ID" value="NZ_VMTX01000008.1"/>
</dbReference>
<dbReference type="Gene3D" id="3.40.50.620">
    <property type="entry name" value="HUPs"/>
    <property type="match status" value="1"/>
</dbReference>
<sequence>MLNLTIIPRNWQNDNSEEIEHKLDTVLPEISKYLGKRYLAKAQAVRNLGMGGTTSVIWQSQSQAKKPCFALKKGRWAFATSPLHSASLVDAVSTRAGDLRFEQPVWGSYAAIMGDKNTNRVFAWNTVPALEAIHYGQDTHFTYISNRPLFIALAMSDGDSSRVQLDENYAYEYLNFGYSVSGVTPFRGVKTLAPRSSLRVVGGAIRIGAAPQQAEICLEEKENRWFTGADELSQAFLNATERALDRRGTDHVQLRLSGGLDSRIILGLFRDRPEVEVTAVTQGEATSEEVMVAAQLAEVAGVKHRAVIPGANVPSSFVDSMLKSIADSQGFIPSEALVAPYENASPIEIGENLVAGQWPLFKGVLDKTNANSLEYVYRRFGKTNAKLLKPELNQYSFEVFDNWLASVSATTNLELLYMHGRDLRSSRYLQPHVVQADAESQVMYPFCDSEVVAVADVLPALNRMQNVSAFLAVSNIWEDALKVPTARGGAFKFEASAPLEGVSGQFYELRKQAPKPFHNEVHKLSNDGPDFINFFLTPITSAAKFLVSSDRWAVLASILDSEFVDKIVKLSACSEEEAVAMHPARAPRKILTIRLLRTLLVERWLSKEWLVS</sequence>
<name>A0A558IQM9_9CORY</name>